<feature type="compositionally biased region" description="Low complexity" evidence="1">
    <location>
        <begin position="110"/>
        <end position="123"/>
    </location>
</feature>
<dbReference type="Proteomes" id="UP000321172">
    <property type="component" value="Chromosome"/>
</dbReference>
<feature type="compositionally biased region" description="Basic and acidic residues" evidence="1">
    <location>
        <begin position="80"/>
        <end position="100"/>
    </location>
</feature>
<name>A0A5B8S2B1_9SPHN</name>
<dbReference type="Pfam" id="PF13763">
    <property type="entry name" value="DUF4167"/>
    <property type="match status" value="1"/>
</dbReference>
<reference evidence="3 4" key="1">
    <citation type="journal article" date="2013" name="J. Microbiol. Biotechnol.">
        <title>Novosphingobium ginsenosidimutans sp. nov., with the ability to convert ginsenoside.</title>
        <authorList>
            <person name="Kim J.K."/>
            <person name="He D."/>
            <person name="Liu Q.M."/>
            <person name="Park H.Y."/>
            <person name="Jung M.S."/>
            <person name="Yoon M.H."/>
            <person name="Kim S.C."/>
            <person name="Im W.T."/>
        </authorList>
    </citation>
    <scope>NUCLEOTIDE SEQUENCE [LARGE SCALE GENOMIC DNA]</scope>
    <source>
        <strain evidence="3 4">FW-6</strain>
    </source>
</reference>
<evidence type="ECO:0000313" key="4">
    <source>
        <dbReference type="Proteomes" id="UP000321172"/>
    </source>
</evidence>
<feature type="domain" description="DUF4167" evidence="2">
    <location>
        <begin position="6"/>
        <end position="81"/>
    </location>
</feature>
<dbReference type="RefSeq" id="WP_147089468.1">
    <property type="nucleotide sequence ID" value="NZ_BAABJD010000001.1"/>
</dbReference>
<keyword evidence="4" id="KW-1185">Reference proteome</keyword>
<feature type="compositionally biased region" description="Gly residues" evidence="1">
    <location>
        <begin position="17"/>
        <end position="26"/>
    </location>
</feature>
<evidence type="ECO:0000313" key="3">
    <source>
        <dbReference type="EMBL" id="QEA15490.1"/>
    </source>
</evidence>
<accession>A0A5B8S2B1</accession>
<proteinExistence type="predicted"/>
<sequence>MNNNNRGNNNRRRGRGNRQGGGGGGQQLNRIDSRARGNAPQLLEKYRKLAQDAHMNGDRVQAEYYLQFADHYFRVIADQRQRQEEQRRPRDERWQEGAEGEREEQDDAGDFSADSDFPSFDQPVYTRREREDRPRREEREEEAPRSDEDGGEERSAGNPYEPAENPFVRGGREDRGERSERGNRGLRPRRDDRRPRREERDGDGEAAGLDPSLLPPAIGTREEAPAADEAPEAEAKPRRKPLRRKPATDGADETLESAK</sequence>
<feature type="compositionally biased region" description="Basic and acidic residues" evidence="1">
    <location>
        <begin position="170"/>
        <end position="200"/>
    </location>
</feature>
<evidence type="ECO:0000259" key="2">
    <source>
        <dbReference type="Pfam" id="PF13763"/>
    </source>
</evidence>
<dbReference type="OrthoDB" id="9816310at2"/>
<gene>
    <name evidence="3" type="ORF">FRF71_04695</name>
</gene>
<organism evidence="3 4">
    <name type="scientific">Novosphingobium ginsenosidimutans</name>
    <dbReference type="NCBI Taxonomy" id="1176536"/>
    <lineage>
        <taxon>Bacteria</taxon>
        <taxon>Pseudomonadati</taxon>
        <taxon>Pseudomonadota</taxon>
        <taxon>Alphaproteobacteria</taxon>
        <taxon>Sphingomonadales</taxon>
        <taxon>Sphingomonadaceae</taxon>
        <taxon>Novosphingobium</taxon>
    </lineage>
</organism>
<dbReference type="EMBL" id="CP042345">
    <property type="protein sequence ID" value="QEA15490.1"/>
    <property type="molecule type" value="Genomic_DNA"/>
</dbReference>
<dbReference type="KEGG" id="ngf:FRF71_04695"/>
<dbReference type="AlphaFoldDB" id="A0A5B8S2B1"/>
<feature type="region of interest" description="Disordered" evidence="1">
    <location>
        <begin position="80"/>
        <end position="259"/>
    </location>
</feature>
<feature type="compositionally biased region" description="Acidic residues" evidence="1">
    <location>
        <begin position="250"/>
        <end position="259"/>
    </location>
</feature>
<feature type="region of interest" description="Disordered" evidence="1">
    <location>
        <begin position="1"/>
        <end position="36"/>
    </location>
</feature>
<protein>
    <submittedName>
        <fullName evidence="3">DUF4167 domain-containing protein</fullName>
    </submittedName>
</protein>
<dbReference type="InterPro" id="IPR025430">
    <property type="entry name" value="DUF4167"/>
</dbReference>
<feature type="compositionally biased region" description="Basic and acidic residues" evidence="1">
    <location>
        <begin position="126"/>
        <end position="155"/>
    </location>
</feature>
<evidence type="ECO:0000256" key="1">
    <source>
        <dbReference type="SAM" id="MobiDB-lite"/>
    </source>
</evidence>